<organism evidence="2 3">
    <name type="scientific">Solanum verrucosum</name>
    <dbReference type="NCBI Taxonomy" id="315347"/>
    <lineage>
        <taxon>Eukaryota</taxon>
        <taxon>Viridiplantae</taxon>
        <taxon>Streptophyta</taxon>
        <taxon>Embryophyta</taxon>
        <taxon>Tracheophyta</taxon>
        <taxon>Spermatophyta</taxon>
        <taxon>Magnoliopsida</taxon>
        <taxon>eudicotyledons</taxon>
        <taxon>Gunneridae</taxon>
        <taxon>Pentapetalae</taxon>
        <taxon>asterids</taxon>
        <taxon>lamiids</taxon>
        <taxon>Solanales</taxon>
        <taxon>Solanaceae</taxon>
        <taxon>Solanoideae</taxon>
        <taxon>Solaneae</taxon>
        <taxon>Solanum</taxon>
    </lineage>
</organism>
<gene>
    <name evidence="2" type="ORF">MTR67_022146</name>
</gene>
<dbReference type="Proteomes" id="UP001234989">
    <property type="component" value="Chromosome 5"/>
</dbReference>
<accession>A0AAF0TQI0</accession>
<feature type="coiled-coil region" evidence="1">
    <location>
        <begin position="187"/>
        <end position="214"/>
    </location>
</feature>
<dbReference type="AlphaFoldDB" id="A0AAF0TQI0"/>
<dbReference type="Gene3D" id="3.60.10.10">
    <property type="entry name" value="Endonuclease/exonuclease/phosphatase"/>
    <property type="match status" value="1"/>
</dbReference>
<reference evidence="2" key="1">
    <citation type="submission" date="2023-08" db="EMBL/GenBank/DDBJ databases">
        <title>A de novo genome assembly of Solanum verrucosum Schlechtendal, a Mexican diploid species geographically isolated from the other diploid A-genome species in potato relatives.</title>
        <authorList>
            <person name="Hosaka K."/>
        </authorList>
    </citation>
    <scope>NUCLEOTIDE SEQUENCE</scope>
    <source>
        <tissue evidence="2">Young leaves</tissue>
    </source>
</reference>
<evidence type="ECO:0000313" key="2">
    <source>
        <dbReference type="EMBL" id="WMV28761.1"/>
    </source>
</evidence>
<dbReference type="SUPFAM" id="SSF56219">
    <property type="entry name" value="DNase I-like"/>
    <property type="match status" value="1"/>
</dbReference>
<dbReference type="PANTHER" id="PTHR33710:SF35">
    <property type="entry name" value="RNA-DIRECTED DNA POLYMERASE (REVERSE TRANSCRIPTASE)_ RIBONUCLEASE H"/>
    <property type="match status" value="1"/>
</dbReference>
<dbReference type="GO" id="GO:0003824">
    <property type="term" value="F:catalytic activity"/>
    <property type="evidence" value="ECO:0007669"/>
    <property type="project" value="InterPro"/>
</dbReference>
<evidence type="ECO:0008006" key="4">
    <source>
        <dbReference type="Google" id="ProtNLM"/>
    </source>
</evidence>
<dbReference type="EMBL" id="CP133616">
    <property type="protein sequence ID" value="WMV28761.1"/>
    <property type="molecule type" value="Genomic_DNA"/>
</dbReference>
<keyword evidence="1" id="KW-0175">Coiled coil</keyword>
<proteinExistence type="predicted"/>
<name>A0AAF0TQI0_SOLVR</name>
<evidence type="ECO:0000256" key="1">
    <source>
        <dbReference type="SAM" id="Coils"/>
    </source>
</evidence>
<evidence type="ECO:0000313" key="3">
    <source>
        <dbReference type="Proteomes" id="UP001234989"/>
    </source>
</evidence>
<dbReference type="InterPro" id="IPR036691">
    <property type="entry name" value="Endo/exonu/phosph_ase_sf"/>
</dbReference>
<keyword evidence="3" id="KW-1185">Reference proteome</keyword>
<protein>
    <recommendedName>
        <fullName evidence="4">Endonuclease/exonuclease/phosphatase domain-containing protein</fullName>
    </recommendedName>
</protein>
<sequence>MSNSIDDPWCIGGDFNAIMDPNEKLGGIPHRASRCFDFISTMETCGLSDIGFVGPRYTWCNNRRPGKRIWKRLDRVFVNDLWAKNYQTNTIKHLARVGSDHRPLLMKNHSDQNDFIRYFRVLNLWTQHHQDFLQVEQDSWNMNVIGNAMWKLQSELNALSKRFSQWPRNTIGDIYEQVNTWEAKVQLVEELNLVNNTEQSREELNKEHADVIRDSKKKLHIHGIKNHNDRWIQGENKIAKAAIRHYRKLFNLEQPGMNNNFLECLPSDDNEALHKNPMEEEIKDAIFDMSADSSA</sequence>
<dbReference type="PANTHER" id="PTHR33710">
    <property type="entry name" value="BNAC02G09200D PROTEIN"/>
    <property type="match status" value="1"/>
</dbReference>